<evidence type="ECO:0000256" key="1">
    <source>
        <dbReference type="ARBA" id="ARBA00002001"/>
    </source>
</evidence>
<protein>
    <submittedName>
        <fullName evidence="5">Histone superfamily protein</fullName>
    </submittedName>
</protein>
<feature type="region of interest" description="Disordered" evidence="3">
    <location>
        <begin position="1"/>
        <end position="53"/>
    </location>
</feature>
<name>A0A7J0HC80_9ERIC</name>
<dbReference type="Proteomes" id="UP000585474">
    <property type="component" value="Unassembled WGS sequence"/>
</dbReference>
<dbReference type="InterPro" id="IPR009072">
    <property type="entry name" value="Histone-fold"/>
</dbReference>
<proteinExistence type="inferred from homology"/>
<dbReference type="GO" id="GO:0030527">
    <property type="term" value="F:structural constituent of chromatin"/>
    <property type="evidence" value="ECO:0007669"/>
    <property type="project" value="InterPro"/>
</dbReference>
<dbReference type="PRINTS" id="PR00621">
    <property type="entry name" value="HISTONEH2B"/>
</dbReference>
<dbReference type="GO" id="GO:0003677">
    <property type="term" value="F:DNA binding"/>
    <property type="evidence" value="ECO:0007669"/>
    <property type="project" value="InterPro"/>
</dbReference>
<accession>A0A7J0HC80</accession>
<evidence type="ECO:0000256" key="3">
    <source>
        <dbReference type="SAM" id="MobiDB-lite"/>
    </source>
</evidence>
<comment type="function">
    <text evidence="1">Core component of nucleosome. Nucleosomes wrap and compact DNA into chromatin, limiting DNA accessibility to the cellular machineries which require DNA as a template. Histones thereby play a central role in transcription regulation, DNA repair, DNA replication and chromosomal stability. DNA accessibility is regulated via a complex set of post-translational modifications of histones, also called histone code, and nucleosome remodeling.</text>
</comment>
<dbReference type="PANTHER" id="PTHR23428">
    <property type="entry name" value="HISTONE H2B"/>
    <property type="match status" value="1"/>
</dbReference>
<evidence type="ECO:0000313" key="6">
    <source>
        <dbReference type="Proteomes" id="UP000585474"/>
    </source>
</evidence>
<organism evidence="5 6">
    <name type="scientific">Actinidia rufa</name>
    <dbReference type="NCBI Taxonomy" id="165716"/>
    <lineage>
        <taxon>Eukaryota</taxon>
        <taxon>Viridiplantae</taxon>
        <taxon>Streptophyta</taxon>
        <taxon>Embryophyta</taxon>
        <taxon>Tracheophyta</taxon>
        <taxon>Spermatophyta</taxon>
        <taxon>Magnoliopsida</taxon>
        <taxon>eudicotyledons</taxon>
        <taxon>Gunneridae</taxon>
        <taxon>Pentapetalae</taxon>
        <taxon>asterids</taxon>
        <taxon>Ericales</taxon>
        <taxon>Actinidiaceae</taxon>
        <taxon>Actinidia</taxon>
    </lineage>
</organism>
<evidence type="ECO:0000313" key="5">
    <source>
        <dbReference type="EMBL" id="GFZ20581.1"/>
    </source>
</evidence>
<dbReference type="GO" id="GO:0000786">
    <property type="term" value="C:nucleosome"/>
    <property type="evidence" value="ECO:0007669"/>
    <property type="project" value="InterPro"/>
</dbReference>
<dbReference type="Pfam" id="PF00125">
    <property type="entry name" value="Histone"/>
    <property type="match status" value="1"/>
</dbReference>
<dbReference type="SMART" id="SM00427">
    <property type="entry name" value="H2B"/>
    <property type="match status" value="1"/>
</dbReference>
<dbReference type="EMBL" id="BJWL01000028">
    <property type="protein sequence ID" value="GFZ20581.1"/>
    <property type="molecule type" value="Genomic_DNA"/>
</dbReference>
<dbReference type="InterPro" id="IPR000558">
    <property type="entry name" value="Histone_H2B"/>
</dbReference>
<dbReference type="InterPro" id="IPR007125">
    <property type="entry name" value="H2A/H2B/H3"/>
</dbReference>
<comment type="caution">
    <text evidence="5">The sequence shown here is derived from an EMBL/GenBank/DDBJ whole genome shotgun (WGS) entry which is preliminary data.</text>
</comment>
<gene>
    <name evidence="5" type="ORF">Acr_28g0012860</name>
</gene>
<evidence type="ECO:0000256" key="2">
    <source>
        <dbReference type="ARBA" id="ARBA00006846"/>
    </source>
</evidence>
<feature type="compositionally biased region" description="Basic and acidic residues" evidence="3">
    <location>
        <begin position="1"/>
        <end position="32"/>
    </location>
</feature>
<sequence>MAPKAEKKPAEKKPAEEKKTAAAEKAPAEKKPKAGKKLPKEGGAAAAGDKKKKRTKKSVETYKIYIFKVLKQVHPDIGISSKAMGIMNSFINDIFEKARSGGLQARQVQQEAYHHFSRDPDGGEACSSRVSVRVFNYRLLVVYNDVLRTSPSHLHRARQSHHWSAHQLAKSQGTVSSLPLGEIEYLGSGISTRSLQNPIYIWKLSIARSSLPTPTIVGCSPYVNLSNYVSYISEISFHTILSGSRRDLRTRPITSSIKRPLPHLLRYAKHTPYSLRSYFICCNHFGLIATPDEAAQKAT</sequence>
<keyword evidence="6" id="KW-1185">Reference proteome</keyword>
<comment type="similarity">
    <text evidence="2">Belongs to the histone H2B family.</text>
</comment>
<dbReference type="SUPFAM" id="SSF47113">
    <property type="entry name" value="Histone-fold"/>
    <property type="match status" value="1"/>
</dbReference>
<feature type="domain" description="Core Histone H2A/H2B/H3" evidence="4">
    <location>
        <begin position="47"/>
        <end position="97"/>
    </location>
</feature>
<evidence type="ECO:0000259" key="4">
    <source>
        <dbReference type="Pfam" id="PF00125"/>
    </source>
</evidence>
<dbReference type="Gene3D" id="1.10.20.10">
    <property type="entry name" value="Histone, subunit A"/>
    <property type="match status" value="1"/>
</dbReference>
<dbReference type="AlphaFoldDB" id="A0A7J0HC80"/>
<dbReference type="GO" id="GO:0046982">
    <property type="term" value="F:protein heterodimerization activity"/>
    <property type="evidence" value="ECO:0007669"/>
    <property type="project" value="InterPro"/>
</dbReference>
<reference evidence="5 6" key="1">
    <citation type="submission" date="2019-07" db="EMBL/GenBank/DDBJ databases">
        <title>De Novo Assembly of kiwifruit Actinidia rufa.</title>
        <authorList>
            <person name="Sugita-Konishi S."/>
            <person name="Sato K."/>
            <person name="Mori E."/>
            <person name="Abe Y."/>
            <person name="Kisaki G."/>
            <person name="Hamano K."/>
            <person name="Suezawa K."/>
            <person name="Otani M."/>
            <person name="Fukuda T."/>
            <person name="Manabe T."/>
            <person name="Gomi K."/>
            <person name="Tabuchi M."/>
            <person name="Akimitsu K."/>
            <person name="Kataoka I."/>
        </authorList>
    </citation>
    <scope>NUCLEOTIDE SEQUENCE [LARGE SCALE GENOMIC DNA]</scope>
    <source>
        <strain evidence="6">cv. Fuchu</strain>
    </source>
</reference>